<dbReference type="Pfam" id="PF00512">
    <property type="entry name" value="HisKA"/>
    <property type="match status" value="1"/>
</dbReference>
<comment type="subcellular location">
    <subcellularLocation>
        <location evidence="2">Cell membrane</location>
    </subcellularLocation>
</comment>
<dbReference type="GO" id="GO:0000155">
    <property type="term" value="F:phosphorelay sensor kinase activity"/>
    <property type="evidence" value="ECO:0007669"/>
    <property type="project" value="InterPro"/>
</dbReference>
<evidence type="ECO:0000313" key="15">
    <source>
        <dbReference type="EMBL" id="CAG4884729.1"/>
    </source>
</evidence>
<dbReference type="RefSeq" id="WP_220636549.1">
    <property type="nucleotide sequence ID" value="NZ_CAJQUM010000001.1"/>
</dbReference>
<feature type="coiled-coil region" evidence="12">
    <location>
        <begin position="118"/>
        <end position="155"/>
    </location>
</feature>
<dbReference type="FunFam" id="3.30.565.10:FF:000023">
    <property type="entry name" value="PAS domain-containing sensor histidine kinase"/>
    <property type="match status" value="1"/>
</dbReference>
<dbReference type="PRINTS" id="PR00344">
    <property type="entry name" value="BCTRLSENSOR"/>
</dbReference>
<dbReference type="PANTHER" id="PTHR43047:SF72">
    <property type="entry name" value="OSMOSENSING HISTIDINE PROTEIN KINASE SLN1"/>
    <property type="match status" value="1"/>
</dbReference>
<evidence type="ECO:0000256" key="10">
    <source>
        <dbReference type="ARBA" id="ARBA00023012"/>
    </source>
</evidence>
<evidence type="ECO:0000256" key="4">
    <source>
        <dbReference type="ARBA" id="ARBA00022475"/>
    </source>
</evidence>
<dbReference type="EMBL" id="CAJQUM010000001">
    <property type="protein sequence ID" value="CAG4884729.1"/>
    <property type="molecule type" value="Genomic_DNA"/>
</dbReference>
<keyword evidence="7" id="KW-0547">Nucleotide-binding</keyword>
<keyword evidence="13" id="KW-1133">Transmembrane helix</keyword>
<evidence type="ECO:0000256" key="6">
    <source>
        <dbReference type="ARBA" id="ARBA00022679"/>
    </source>
</evidence>
<dbReference type="GO" id="GO:0005524">
    <property type="term" value="F:ATP binding"/>
    <property type="evidence" value="ECO:0007669"/>
    <property type="project" value="UniProtKB-KW"/>
</dbReference>
<dbReference type="EC" id="2.7.13.3" evidence="3"/>
<name>A0A916J5Q7_9PROT</name>
<keyword evidence="11 13" id="KW-0472">Membrane</keyword>
<proteinExistence type="predicted"/>
<keyword evidence="6 15" id="KW-0808">Transferase</keyword>
<evidence type="ECO:0000259" key="14">
    <source>
        <dbReference type="PROSITE" id="PS50109"/>
    </source>
</evidence>
<evidence type="ECO:0000256" key="2">
    <source>
        <dbReference type="ARBA" id="ARBA00004236"/>
    </source>
</evidence>
<dbReference type="InterPro" id="IPR036097">
    <property type="entry name" value="HisK_dim/P_sf"/>
</dbReference>
<evidence type="ECO:0000256" key="7">
    <source>
        <dbReference type="ARBA" id="ARBA00022741"/>
    </source>
</evidence>
<evidence type="ECO:0000256" key="8">
    <source>
        <dbReference type="ARBA" id="ARBA00022777"/>
    </source>
</evidence>
<protein>
    <recommendedName>
        <fullName evidence="3">histidine kinase</fullName>
        <ecNumber evidence="3">2.7.13.3</ecNumber>
    </recommendedName>
</protein>
<dbReference type="Gene3D" id="1.10.287.130">
    <property type="match status" value="1"/>
</dbReference>
<dbReference type="InterPro" id="IPR003661">
    <property type="entry name" value="HisK_dim/P_dom"/>
</dbReference>
<keyword evidence="10" id="KW-0902">Two-component regulatory system</keyword>
<dbReference type="InterPro" id="IPR004358">
    <property type="entry name" value="Sig_transdc_His_kin-like_C"/>
</dbReference>
<evidence type="ECO:0000256" key="11">
    <source>
        <dbReference type="ARBA" id="ARBA00023136"/>
    </source>
</evidence>
<dbReference type="InterPro" id="IPR036890">
    <property type="entry name" value="HATPase_C_sf"/>
</dbReference>
<keyword evidence="5" id="KW-0597">Phosphoprotein</keyword>
<sequence length="398" mass="43352">MDAAKSLSKRLLAQPVPRVGAVAVVVSLLAAYLDWTTWLELNIPVIYGLPLVLSLATRNRRLLWGMTAFLLITTFVVYSLQIAPGRFSPVEPFFIDRLLAAAAVLVIAWLLHHRMAVLDTMEAQRRMLSLQNQEIDRRRREAEEASERKSRLLASASHDIGAPLYAITLMAEVIRQAAGNPSLATQIPELAERVKTNAASLEHLISDLLDVARLDSGCIEVRESAFSLNDLLVEQCSNLLPLAQAKNLRLEVDTPERPINLQTDRVKLARVVTNLLANAIKFTQNGGVVVSAGVMMPEQVLIRVRDTGVGIAAEHLDHIFDEFARLQNAQGDHSEGWGLGLPICRRLIEALGGTITVESKPGQGSIFIACLPSRCLLGGSGTVASRGGAHPEAPGRSR</sequence>
<dbReference type="Pfam" id="PF02518">
    <property type="entry name" value="HATPase_c"/>
    <property type="match status" value="1"/>
</dbReference>
<dbReference type="PANTHER" id="PTHR43047">
    <property type="entry name" value="TWO-COMPONENT HISTIDINE PROTEIN KINASE"/>
    <property type="match status" value="1"/>
</dbReference>
<dbReference type="InterPro" id="IPR003594">
    <property type="entry name" value="HATPase_dom"/>
</dbReference>
<feature type="transmembrane region" description="Helical" evidence="13">
    <location>
        <begin position="93"/>
        <end position="111"/>
    </location>
</feature>
<keyword evidence="9" id="KW-0067">ATP-binding</keyword>
<accession>A0A916J5Q7</accession>
<dbReference type="Gene3D" id="3.30.565.10">
    <property type="entry name" value="Histidine kinase-like ATPase, C-terminal domain"/>
    <property type="match status" value="1"/>
</dbReference>
<keyword evidence="4" id="KW-1003">Cell membrane</keyword>
<dbReference type="SMART" id="SM00388">
    <property type="entry name" value="HisKA"/>
    <property type="match status" value="1"/>
</dbReference>
<comment type="catalytic activity">
    <reaction evidence="1">
        <text>ATP + protein L-histidine = ADP + protein N-phospho-L-histidine.</text>
        <dbReference type="EC" id="2.7.13.3"/>
    </reaction>
</comment>
<feature type="domain" description="Histidine kinase" evidence="14">
    <location>
        <begin position="155"/>
        <end position="375"/>
    </location>
</feature>
<gene>
    <name evidence="15" type="ORF">GTOL_12612</name>
</gene>
<feature type="transmembrane region" description="Helical" evidence="13">
    <location>
        <begin position="38"/>
        <end position="55"/>
    </location>
</feature>
<evidence type="ECO:0000256" key="5">
    <source>
        <dbReference type="ARBA" id="ARBA00022553"/>
    </source>
</evidence>
<dbReference type="Proteomes" id="UP000742786">
    <property type="component" value="Unassembled WGS sequence"/>
</dbReference>
<dbReference type="SMART" id="SM00387">
    <property type="entry name" value="HATPase_c"/>
    <property type="match status" value="1"/>
</dbReference>
<keyword evidence="16" id="KW-1185">Reference proteome</keyword>
<dbReference type="GO" id="GO:0005886">
    <property type="term" value="C:plasma membrane"/>
    <property type="evidence" value="ECO:0007669"/>
    <property type="project" value="UniProtKB-SubCell"/>
</dbReference>
<evidence type="ECO:0000256" key="9">
    <source>
        <dbReference type="ARBA" id="ARBA00022840"/>
    </source>
</evidence>
<dbReference type="AlphaFoldDB" id="A0A916J5Q7"/>
<evidence type="ECO:0000256" key="3">
    <source>
        <dbReference type="ARBA" id="ARBA00012438"/>
    </source>
</evidence>
<evidence type="ECO:0000256" key="1">
    <source>
        <dbReference type="ARBA" id="ARBA00000085"/>
    </source>
</evidence>
<dbReference type="CDD" id="cd00082">
    <property type="entry name" value="HisKA"/>
    <property type="match status" value="1"/>
</dbReference>
<keyword evidence="8 15" id="KW-0418">Kinase</keyword>
<dbReference type="SUPFAM" id="SSF47384">
    <property type="entry name" value="Homodimeric domain of signal transducing histidine kinase"/>
    <property type="match status" value="1"/>
</dbReference>
<evidence type="ECO:0000313" key="16">
    <source>
        <dbReference type="Proteomes" id="UP000742786"/>
    </source>
</evidence>
<keyword evidence="13" id="KW-0812">Transmembrane</keyword>
<feature type="transmembrane region" description="Helical" evidence="13">
    <location>
        <begin position="62"/>
        <end position="81"/>
    </location>
</feature>
<dbReference type="GO" id="GO:0009927">
    <property type="term" value="F:histidine phosphotransfer kinase activity"/>
    <property type="evidence" value="ECO:0007669"/>
    <property type="project" value="TreeGrafter"/>
</dbReference>
<dbReference type="SUPFAM" id="SSF55874">
    <property type="entry name" value="ATPase domain of HSP90 chaperone/DNA topoisomerase II/histidine kinase"/>
    <property type="match status" value="1"/>
</dbReference>
<dbReference type="PROSITE" id="PS50109">
    <property type="entry name" value="HIS_KIN"/>
    <property type="match status" value="1"/>
</dbReference>
<comment type="caution">
    <text evidence="15">The sequence shown here is derived from an EMBL/GenBank/DDBJ whole genome shotgun (WGS) entry which is preliminary data.</text>
</comment>
<evidence type="ECO:0000256" key="12">
    <source>
        <dbReference type="SAM" id="Coils"/>
    </source>
</evidence>
<reference evidence="15" key="1">
    <citation type="submission" date="2021-04" db="EMBL/GenBank/DDBJ databases">
        <authorList>
            <person name="Hornung B."/>
        </authorList>
    </citation>
    <scope>NUCLEOTIDE SEQUENCE</scope>
    <source>
        <strain evidence="15">G5G6</strain>
    </source>
</reference>
<keyword evidence="12" id="KW-0175">Coiled coil</keyword>
<evidence type="ECO:0000256" key="13">
    <source>
        <dbReference type="SAM" id="Phobius"/>
    </source>
</evidence>
<organism evidence="15 16">
    <name type="scientific">Georgfuchsia toluolica</name>
    <dbReference type="NCBI Taxonomy" id="424218"/>
    <lineage>
        <taxon>Bacteria</taxon>
        <taxon>Pseudomonadati</taxon>
        <taxon>Pseudomonadota</taxon>
        <taxon>Betaproteobacteria</taxon>
        <taxon>Nitrosomonadales</taxon>
        <taxon>Sterolibacteriaceae</taxon>
        <taxon>Georgfuchsia</taxon>
    </lineage>
</organism>
<dbReference type="InterPro" id="IPR005467">
    <property type="entry name" value="His_kinase_dom"/>
</dbReference>